<evidence type="ECO:0000313" key="9">
    <source>
        <dbReference type="EMBL" id="KAK9803631.1"/>
    </source>
</evidence>
<dbReference type="PROSITE" id="PS50067">
    <property type="entry name" value="KINESIN_MOTOR_2"/>
    <property type="match status" value="1"/>
</dbReference>
<dbReference type="GO" id="GO:0003777">
    <property type="term" value="F:microtubule motor activity"/>
    <property type="evidence" value="ECO:0007669"/>
    <property type="project" value="InterPro"/>
</dbReference>
<dbReference type="PANTHER" id="PTHR47972">
    <property type="entry name" value="KINESIN-LIKE PROTEIN KLP-3"/>
    <property type="match status" value="1"/>
</dbReference>
<evidence type="ECO:0000256" key="2">
    <source>
        <dbReference type="ARBA" id="ARBA00022741"/>
    </source>
</evidence>
<accession>A0AAW1P1I3</accession>
<evidence type="ECO:0000256" key="6">
    <source>
        <dbReference type="SAM" id="Coils"/>
    </source>
</evidence>
<dbReference type="InterPro" id="IPR001752">
    <property type="entry name" value="Kinesin_motor_dom"/>
</dbReference>
<sequence length="869" mass="94504">MQLGQRTKDGATAESRIQELAALVKLLRRCLNQLMARTRTFIDNGIKFEKEAGQQVESVQLASESATKALEAELANAKRETAQAAAAHKSAAASWQGELDYHKGEASRIRRELERIESERDRAREEARRAEQARQELEGNVKGLKKETGQQLRELQMNRGEAMRALQDAREAAERCAGAAERREQLLQEDLQKMQVRAEYAESRIVVADSELSSLRKALQEQEGKLRETEAKLTTLRDEHNQLKLDFKAQLGVHAEVVAESSRILSDYEDLQERCSQMVTDLEDRQTQLAGTAQQLQAAQQGQQADHARWEGRYNSLQADRNLLAEREAGLQEEKAQLKAALGNALEQKAEVEEALHRALHEQHHLQHEMDVLKGTEARLISEAERLTSSLEASQRSLAAEQESKAAICQEAAIKAARLAHLEGEMEALQGVMGVGDQSEMVSQLVTRVAKLETAVAEAELTRRQLHNQLVEIRGNIRVFCRIRPAASSVVSCLPDGVSVRLEAEGVKDSSFTFDHVFDQQSSQADVFQQVSELVQSALDGYKVCLFSYGQTGAGKTHTMQGTRAAAGQGIIPRAVGKILECVAKLQEQGWQYELQASFIEVYNETLRDLLADTKGRDAGRITDQNAIKHGAAGGHTIVVGAVREPVESAEGAAGLVKRAAAARAVEATAMNAVSSRSHSVFMLYITGKHEATGACVHGALNLVDLAGSERLNRSEASGQRQKEACSINKSLSSLGDVFQALSAKTPHVPYRNSKLTHLLQPCLGGDGKTLMFVNINPEAASANETLCSLRFAAKVNACETGARGGAKRHTSQAAELPSSSSAGASAGSTAQANRRQSLSGAPLGPGIKRKAPLPPAPMPQRSLKPRIG</sequence>
<dbReference type="AlphaFoldDB" id="A0AAW1P1I3"/>
<reference evidence="9 10" key="1">
    <citation type="journal article" date="2024" name="Nat. Commun.">
        <title>Phylogenomics reveals the evolutionary origins of lichenization in chlorophyte algae.</title>
        <authorList>
            <person name="Puginier C."/>
            <person name="Libourel C."/>
            <person name="Otte J."/>
            <person name="Skaloud P."/>
            <person name="Haon M."/>
            <person name="Grisel S."/>
            <person name="Petersen M."/>
            <person name="Berrin J.G."/>
            <person name="Delaux P.M."/>
            <person name="Dal Grande F."/>
            <person name="Keller J."/>
        </authorList>
    </citation>
    <scope>NUCLEOTIDE SEQUENCE [LARGE SCALE GENOMIC DNA]</scope>
    <source>
        <strain evidence="9 10">SAG 2043</strain>
    </source>
</reference>
<dbReference type="GO" id="GO:0005524">
    <property type="term" value="F:ATP binding"/>
    <property type="evidence" value="ECO:0007669"/>
    <property type="project" value="UniProtKB-UniRule"/>
</dbReference>
<evidence type="ECO:0000256" key="1">
    <source>
        <dbReference type="ARBA" id="ARBA00022701"/>
    </source>
</evidence>
<feature type="domain" description="Kinesin motor" evidence="8">
    <location>
        <begin position="476"/>
        <end position="799"/>
    </location>
</feature>
<feature type="region of interest" description="Disordered" evidence="7">
    <location>
        <begin position="118"/>
        <end position="137"/>
    </location>
</feature>
<feature type="compositionally biased region" description="Low complexity" evidence="7">
    <location>
        <begin position="814"/>
        <end position="833"/>
    </location>
</feature>
<dbReference type="GO" id="GO:0007018">
    <property type="term" value="P:microtubule-based movement"/>
    <property type="evidence" value="ECO:0007669"/>
    <property type="project" value="InterPro"/>
</dbReference>
<evidence type="ECO:0000256" key="4">
    <source>
        <dbReference type="ARBA" id="ARBA00023175"/>
    </source>
</evidence>
<dbReference type="GO" id="GO:0005874">
    <property type="term" value="C:microtubule"/>
    <property type="evidence" value="ECO:0007669"/>
    <property type="project" value="UniProtKB-KW"/>
</dbReference>
<keyword evidence="4 5" id="KW-0505">Motor protein</keyword>
<evidence type="ECO:0000256" key="7">
    <source>
        <dbReference type="SAM" id="MobiDB-lite"/>
    </source>
</evidence>
<dbReference type="SMART" id="SM00129">
    <property type="entry name" value="KISc"/>
    <property type="match status" value="1"/>
</dbReference>
<dbReference type="GO" id="GO:0008017">
    <property type="term" value="F:microtubule binding"/>
    <property type="evidence" value="ECO:0007669"/>
    <property type="project" value="InterPro"/>
</dbReference>
<dbReference type="InterPro" id="IPR036961">
    <property type="entry name" value="Kinesin_motor_dom_sf"/>
</dbReference>
<dbReference type="Gene3D" id="3.40.850.10">
    <property type="entry name" value="Kinesin motor domain"/>
    <property type="match status" value="1"/>
</dbReference>
<dbReference type="SUPFAM" id="SSF52540">
    <property type="entry name" value="P-loop containing nucleoside triphosphate hydrolases"/>
    <property type="match status" value="1"/>
</dbReference>
<comment type="similarity">
    <text evidence="5">Belongs to the TRAFAC class myosin-kinesin ATPase superfamily. Kinesin family.</text>
</comment>
<dbReference type="Pfam" id="PF00225">
    <property type="entry name" value="Kinesin"/>
    <property type="match status" value="1"/>
</dbReference>
<evidence type="ECO:0000256" key="3">
    <source>
        <dbReference type="ARBA" id="ARBA00022840"/>
    </source>
</evidence>
<protein>
    <recommendedName>
        <fullName evidence="8">Kinesin motor domain-containing protein</fullName>
    </recommendedName>
</protein>
<evidence type="ECO:0000259" key="8">
    <source>
        <dbReference type="PROSITE" id="PS50067"/>
    </source>
</evidence>
<dbReference type="InterPro" id="IPR027417">
    <property type="entry name" value="P-loop_NTPase"/>
</dbReference>
<feature type="coiled-coil region" evidence="6">
    <location>
        <begin position="314"/>
        <end position="362"/>
    </location>
</feature>
<keyword evidence="6" id="KW-0175">Coiled coil</keyword>
<dbReference type="Proteomes" id="UP001489004">
    <property type="component" value="Unassembled WGS sequence"/>
</dbReference>
<dbReference type="PANTHER" id="PTHR47972:SF45">
    <property type="entry name" value="PROTEIN CLARET SEGREGATIONAL"/>
    <property type="match status" value="1"/>
</dbReference>
<comment type="caution">
    <text evidence="9">The sequence shown here is derived from an EMBL/GenBank/DDBJ whole genome shotgun (WGS) entry which is preliminary data.</text>
</comment>
<organism evidence="9 10">
    <name type="scientific">[Myrmecia] bisecta</name>
    <dbReference type="NCBI Taxonomy" id="41462"/>
    <lineage>
        <taxon>Eukaryota</taxon>
        <taxon>Viridiplantae</taxon>
        <taxon>Chlorophyta</taxon>
        <taxon>core chlorophytes</taxon>
        <taxon>Trebouxiophyceae</taxon>
        <taxon>Trebouxiales</taxon>
        <taxon>Trebouxiaceae</taxon>
        <taxon>Myrmecia</taxon>
    </lineage>
</organism>
<gene>
    <name evidence="9" type="ORF">WJX72_007017</name>
</gene>
<keyword evidence="10" id="KW-1185">Reference proteome</keyword>
<dbReference type="EMBL" id="JALJOR010000020">
    <property type="protein sequence ID" value="KAK9803631.1"/>
    <property type="molecule type" value="Genomic_DNA"/>
</dbReference>
<dbReference type="InterPro" id="IPR027640">
    <property type="entry name" value="Kinesin-like_fam"/>
</dbReference>
<evidence type="ECO:0000313" key="10">
    <source>
        <dbReference type="Proteomes" id="UP001489004"/>
    </source>
</evidence>
<dbReference type="PRINTS" id="PR00380">
    <property type="entry name" value="KINESINHEAVY"/>
</dbReference>
<feature type="coiled-coil region" evidence="6">
    <location>
        <begin position="442"/>
        <end position="476"/>
    </location>
</feature>
<evidence type="ECO:0000256" key="5">
    <source>
        <dbReference type="PROSITE-ProRule" id="PRU00283"/>
    </source>
</evidence>
<feature type="binding site" evidence="5">
    <location>
        <begin position="550"/>
        <end position="557"/>
    </location>
    <ligand>
        <name>ATP</name>
        <dbReference type="ChEBI" id="CHEBI:30616"/>
    </ligand>
</feature>
<proteinExistence type="inferred from homology"/>
<keyword evidence="2 5" id="KW-0547">Nucleotide-binding</keyword>
<name>A0AAW1P1I3_9CHLO</name>
<keyword evidence="3 5" id="KW-0067">ATP-binding</keyword>
<feature type="region of interest" description="Disordered" evidence="7">
    <location>
        <begin position="806"/>
        <end position="869"/>
    </location>
</feature>
<keyword evidence="1" id="KW-0493">Microtubule</keyword>